<comment type="caution">
    <text evidence="12">The sequence shown here is derived from an EMBL/GenBank/DDBJ whole genome shotgun (WGS) entry which is preliminary data.</text>
</comment>
<organism evidence="12 13">
    <name type="scientific">Trichosporon asahii var. asahii (strain CBS 8904)</name>
    <name type="common">Yeast</name>
    <dbReference type="NCBI Taxonomy" id="1220162"/>
    <lineage>
        <taxon>Eukaryota</taxon>
        <taxon>Fungi</taxon>
        <taxon>Dikarya</taxon>
        <taxon>Basidiomycota</taxon>
        <taxon>Agaricomycotina</taxon>
        <taxon>Tremellomycetes</taxon>
        <taxon>Trichosporonales</taxon>
        <taxon>Trichosporonaceae</taxon>
        <taxon>Trichosporon</taxon>
    </lineage>
</organism>
<feature type="region of interest" description="Disordered" evidence="9">
    <location>
        <begin position="645"/>
        <end position="710"/>
    </location>
</feature>
<feature type="region of interest" description="Disordered" evidence="9">
    <location>
        <begin position="764"/>
        <end position="783"/>
    </location>
</feature>
<dbReference type="AlphaFoldDB" id="K1VW08"/>
<dbReference type="OrthoDB" id="6133115at2759"/>
<dbReference type="SMART" id="SM00906">
    <property type="entry name" value="Fungal_trans"/>
    <property type="match status" value="1"/>
</dbReference>
<dbReference type="GO" id="GO:0005351">
    <property type="term" value="F:carbohydrate:proton symporter activity"/>
    <property type="evidence" value="ECO:0007669"/>
    <property type="project" value="TreeGrafter"/>
</dbReference>
<dbReference type="FunFam" id="1.20.1250.20:FF:000117">
    <property type="entry name" value="MFS hexose transporter"/>
    <property type="match status" value="1"/>
</dbReference>
<feature type="transmembrane region" description="Helical" evidence="10">
    <location>
        <begin position="287"/>
        <end position="311"/>
    </location>
</feature>
<dbReference type="InterPro" id="IPR005828">
    <property type="entry name" value="MFS_sugar_transport-like"/>
</dbReference>
<feature type="region of interest" description="Disordered" evidence="9">
    <location>
        <begin position="595"/>
        <end position="617"/>
    </location>
</feature>
<evidence type="ECO:0000259" key="11">
    <source>
        <dbReference type="PROSITE" id="PS50850"/>
    </source>
</evidence>
<feature type="transmembrane region" description="Helical" evidence="10">
    <location>
        <begin position="475"/>
        <end position="494"/>
    </location>
</feature>
<feature type="transmembrane region" description="Helical" evidence="10">
    <location>
        <begin position="106"/>
        <end position="125"/>
    </location>
</feature>
<feature type="region of interest" description="Disordered" evidence="9">
    <location>
        <begin position="1093"/>
        <end position="1123"/>
    </location>
</feature>
<dbReference type="NCBIfam" id="TIGR00879">
    <property type="entry name" value="SP"/>
    <property type="match status" value="1"/>
</dbReference>
<evidence type="ECO:0000256" key="10">
    <source>
        <dbReference type="SAM" id="Phobius"/>
    </source>
</evidence>
<dbReference type="STRING" id="1220162.K1VW08"/>
<dbReference type="InterPro" id="IPR007219">
    <property type="entry name" value="XnlR_reg_dom"/>
</dbReference>
<protein>
    <submittedName>
        <fullName evidence="12">Hexose transporter</fullName>
    </submittedName>
</protein>
<keyword evidence="6 10" id="KW-0472">Membrane</keyword>
<evidence type="ECO:0000256" key="4">
    <source>
        <dbReference type="ARBA" id="ARBA00022692"/>
    </source>
</evidence>
<dbReference type="InterPro" id="IPR003663">
    <property type="entry name" value="Sugar/inositol_transpt"/>
</dbReference>
<reference evidence="12 13" key="1">
    <citation type="journal article" date="2012" name="Eukaryot. Cell">
        <title>Genome sequence of the Trichosporon asahii environmental strain CBS 8904.</title>
        <authorList>
            <person name="Yang R.Y."/>
            <person name="Li H.T."/>
            <person name="Zhu H."/>
            <person name="Zhou G.P."/>
            <person name="Wang M."/>
            <person name="Wang L."/>
        </authorList>
    </citation>
    <scope>NUCLEOTIDE SEQUENCE [LARGE SCALE GENOMIC DNA]</scope>
    <source>
        <strain evidence="12 13">CBS 8904</strain>
    </source>
</reference>
<dbReference type="Pfam" id="PF00083">
    <property type="entry name" value="Sugar_tr"/>
    <property type="match status" value="1"/>
</dbReference>
<keyword evidence="7" id="KW-0539">Nucleus</keyword>
<evidence type="ECO:0000256" key="5">
    <source>
        <dbReference type="ARBA" id="ARBA00022989"/>
    </source>
</evidence>
<dbReference type="eggNOG" id="KOG0254">
    <property type="taxonomic scope" value="Eukaryota"/>
</dbReference>
<evidence type="ECO:0000256" key="3">
    <source>
        <dbReference type="ARBA" id="ARBA00022448"/>
    </source>
</evidence>
<dbReference type="HOGENOM" id="CLU_007645_0_0_1"/>
<accession>K1VW08</accession>
<dbReference type="SUPFAM" id="SSF103473">
    <property type="entry name" value="MFS general substrate transporter"/>
    <property type="match status" value="1"/>
</dbReference>
<dbReference type="PANTHER" id="PTHR48022:SF64">
    <property type="entry name" value="MAJOR FACILITATOR SUPERFAMILY (MFS) PROFILE DOMAIN-CONTAINING PROTEIN"/>
    <property type="match status" value="1"/>
</dbReference>
<name>K1VW08_TRIAC</name>
<dbReference type="InterPro" id="IPR036259">
    <property type="entry name" value="MFS_trans_sf"/>
</dbReference>
<feature type="transmembrane region" description="Helical" evidence="10">
    <location>
        <begin position="32"/>
        <end position="51"/>
    </location>
</feature>
<gene>
    <name evidence="12" type="ORF">A1Q2_00986</name>
</gene>
<evidence type="ECO:0000256" key="9">
    <source>
        <dbReference type="SAM" id="MobiDB-lite"/>
    </source>
</evidence>
<dbReference type="CDD" id="cd12148">
    <property type="entry name" value="fungal_TF_MHR"/>
    <property type="match status" value="1"/>
</dbReference>
<evidence type="ECO:0000256" key="7">
    <source>
        <dbReference type="ARBA" id="ARBA00023242"/>
    </source>
</evidence>
<dbReference type="EMBL" id="AMBO01000191">
    <property type="protein sequence ID" value="EKD04756.1"/>
    <property type="molecule type" value="Genomic_DNA"/>
</dbReference>
<sequence>MVAAGAAGAIGVTDGLSSILAGRDIRWYKGHYLRLTMICLLIIITSMTNGYDGSMMNGLQSVKNWQEYFNSPSGTTLSLFNAIQNIGTIAGLPFAPYVSDWFGRRFAIAFGCCLMLLGTALQTACQNFGMFIAARGIIGFGLSFSCLASPVLITEIAFPTHRAPLTSMYNSTWYLGSIVAAWTTFGTFRIQNTWSWRIPSLLQGLPSILQLALIWTIPESPRWLVDHGKVEKAANVIAKYHCNGDREDPLVAFELAEIEESIRIEKENQTGWIDIFKGRGNLRRLRIIIAIAFFSQWSGNGLVSYYLVLVLNGIGIRSQGHQTLINGILQVYNLFWAYAGALAVDRLGRRFLFLTSTAGMCLSFVCWTICSAIFRQSSTVFDQECMTKYPTSYEDNCTALNANHAAGNGVLAFIFLFYAFYDIAMSPLLVSYTVEIVPFKNRSKTLMLMQLSVSAALVFNQYANPVALEALNWKYYIIYCVVLAFEFVYCYLFVVETRGKHGPLPLEEIAAIFDSPGAAWGFKKREFIDEPIDNESHPNALDIDDKKGLDHERVSDVSKTQQGMQKMHPTLASRTPAIRRRTVRQAAIGAPSAIRRVSPEPTSPPTIAQQPSEVLSRCRRKRRAPATTAGNAKFALALKQQQAAAAAAQNGGTENGFAHDPRGPGPVRNSFSRTSYGPYDRYDEYESVQGTPRSGYAALGTPRSPYGAPNPGALRGDIGGLSWLDSMIDGSLFPDLGGFEMLGPGTTQFGNEQAQLLSLESPENLASGAGSATSANGAAQRAVRDRSPQIEDVTSWANISHYISLYLAYLWPLLPLVHRPTFAENLVSRLDLRDTDFRALLLSIVAFTISQLPTTRLVTEQFDVEGLKRLQRKCHRTSQALQKGYTGQVSLTQICIIIFIGLQHTAAARLGQAVQLAFCLGLHSDARTEALGLDPVEVQLRRRVFWQLYASDKTRAIPGNPMLINDFQGVCSYPEAVDDDFITSQGMFPQPSSKTSLLVGFVAVSKLFRVMSECFFHHRCLQSGLKTINSQWPQLAEERIHKLLNELPLSIQDPNTASANRAIFATQRANILITTAIVKFALYDLRSALAEDERGERGGDRSEPDSNDSNETRDTRETRDRERERQVIAREIYNLLISIPVEDLASNGESVRSKVIHIACALVNTNTSEDNTLIKDWCDMFSAISFVQMPVPLLDSRANTPPPAAEPPVA</sequence>
<evidence type="ECO:0000256" key="6">
    <source>
        <dbReference type="ARBA" id="ARBA00023136"/>
    </source>
</evidence>
<dbReference type="InterPro" id="IPR050360">
    <property type="entry name" value="MFS_Sugar_Transporters"/>
</dbReference>
<keyword evidence="13" id="KW-1185">Reference proteome</keyword>
<dbReference type="GO" id="GO:0003677">
    <property type="term" value="F:DNA binding"/>
    <property type="evidence" value="ECO:0007669"/>
    <property type="project" value="InterPro"/>
</dbReference>
<feature type="compositionally biased region" description="Low complexity" evidence="9">
    <location>
        <begin position="766"/>
        <end position="779"/>
    </location>
</feature>
<dbReference type="InParanoid" id="K1VW08"/>
<dbReference type="Proteomes" id="UP000006757">
    <property type="component" value="Unassembled WGS sequence"/>
</dbReference>
<dbReference type="Pfam" id="PF04082">
    <property type="entry name" value="Fungal_trans"/>
    <property type="match status" value="1"/>
</dbReference>
<feature type="transmembrane region" description="Helical" evidence="10">
    <location>
        <begin position="173"/>
        <end position="190"/>
    </location>
</feature>
<dbReference type="PROSITE" id="PS50850">
    <property type="entry name" value="MFS"/>
    <property type="match status" value="1"/>
</dbReference>
<feature type="transmembrane region" description="Helical" evidence="10">
    <location>
        <begin position="323"/>
        <end position="344"/>
    </location>
</feature>
<feature type="transmembrane region" description="Helical" evidence="10">
    <location>
        <begin position="351"/>
        <end position="374"/>
    </location>
</feature>
<comment type="similarity">
    <text evidence="2">Belongs to the major facilitator superfamily. Sugar transporter (TC 2.A.1.1) family.</text>
</comment>
<dbReference type="InterPro" id="IPR005829">
    <property type="entry name" value="Sugar_transporter_CS"/>
</dbReference>
<comment type="catalytic activity">
    <reaction evidence="8">
        <text>myo-inositol(out) + H(+)(out) = myo-inositol(in) + H(+)(in)</text>
        <dbReference type="Rhea" id="RHEA:60364"/>
        <dbReference type="ChEBI" id="CHEBI:15378"/>
        <dbReference type="ChEBI" id="CHEBI:17268"/>
    </reaction>
</comment>
<evidence type="ECO:0000313" key="13">
    <source>
        <dbReference type="Proteomes" id="UP000006757"/>
    </source>
</evidence>
<keyword evidence="3" id="KW-0813">Transport</keyword>
<dbReference type="GO" id="GO:0016020">
    <property type="term" value="C:membrane"/>
    <property type="evidence" value="ECO:0007669"/>
    <property type="project" value="UniProtKB-SubCell"/>
</dbReference>
<comment type="subcellular location">
    <subcellularLocation>
        <location evidence="1">Membrane</location>
        <topology evidence="1">Multi-pass membrane protein</topology>
    </subcellularLocation>
</comment>
<dbReference type="GO" id="GO:0008270">
    <property type="term" value="F:zinc ion binding"/>
    <property type="evidence" value="ECO:0007669"/>
    <property type="project" value="InterPro"/>
</dbReference>
<feature type="transmembrane region" description="Helical" evidence="10">
    <location>
        <begin position="410"/>
        <end position="434"/>
    </location>
</feature>
<evidence type="ECO:0000256" key="2">
    <source>
        <dbReference type="ARBA" id="ARBA00010992"/>
    </source>
</evidence>
<dbReference type="GO" id="GO:0006351">
    <property type="term" value="P:DNA-templated transcription"/>
    <property type="evidence" value="ECO:0007669"/>
    <property type="project" value="InterPro"/>
</dbReference>
<evidence type="ECO:0000313" key="12">
    <source>
        <dbReference type="EMBL" id="EKD04756.1"/>
    </source>
</evidence>
<evidence type="ECO:0000256" key="1">
    <source>
        <dbReference type="ARBA" id="ARBA00004141"/>
    </source>
</evidence>
<dbReference type="PROSITE" id="PS00216">
    <property type="entry name" value="SUGAR_TRANSPORT_1"/>
    <property type="match status" value="1"/>
</dbReference>
<feature type="transmembrane region" description="Helical" evidence="10">
    <location>
        <begin position="132"/>
        <end position="153"/>
    </location>
</feature>
<keyword evidence="5 10" id="KW-1133">Transmembrane helix</keyword>
<keyword evidence="4 10" id="KW-0812">Transmembrane</keyword>
<dbReference type="Gene3D" id="1.20.1250.20">
    <property type="entry name" value="MFS general substrate transporter like domains"/>
    <property type="match status" value="1"/>
</dbReference>
<feature type="domain" description="Major facilitator superfamily (MFS) profile" evidence="11">
    <location>
        <begin position="38"/>
        <end position="498"/>
    </location>
</feature>
<proteinExistence type="inferred from homology"/>
<dbReference type="InterPro" id="IPR020846">
    <property type="entry name" value="MFS_dom"/>
</dbReference>
<dbReference type="PANTHER" id="PTHR48022">
    <property type="entry name" value="PLASTIDIC GLUCOSE TRANSPORTER 4"/>
    <property type="match status" value="1"/>
</dbReference>
<evidence type="ECO:0000256" key="8">
    <source>
        <dbReference type="ARBA" id="ARBA00049119"/>
    </source>
</evidence>